<feature type="domain" description="Cyclic nucleotide-binding" evidence="14">
    <location>
        <begin position="2081"/>
        <end position="2156"/>
    </location>
</feature>
<dbReference type="GO" id="GO:0007166">
    <property type="term" value="P:cell surface receptor signaling pathway"/>
    <property type="evidence" value="ECO:0007669"/>
    <property type="project" value="InterPro"/>
</dbReference>
<evidence type="ECO:0000256" key="1">
    <source>
        <dbReference type="ARBA" id="ARBA00004141"/>
    </source>
</evidence>
<dbReference type="Pfam" id="PF00002">
    <property type="entry name" value="7tm_2"/>
    <property type="match status" value="1"/>
</dbReference>
<dbReference type="SUPFAM" id="SSF49899">
    <property type="entry name" value="Concanavalin A-like lectins/glucanases"/>
    <property type="match status" value="1"/>
</dbReference>
<dbReference type="PROSITE" id="PS50221">
    <property type="entry name" value="GAIN_B"/>
    <property type="match status" value="1"/>
</dbReference>
<dbReference type="FunFam" id="2.60.40.2030:FF:000017">
    <property type="entry name" value="Adhesion G protein-coupled receptor V1"/>
    <property type="match status" value="2"/>
</dbReference>
<evidence type="ECO:0000256" key="10">
    <source>
        <dbReference type="PROSITE-ProRule" id="PRU00122"/>
    </source>
</evidence>
<dbReference type="InterPro" id="IPR038081">
    <property type="entry name" value="CalX-like_sf"/>
</dbReference>
<dbReference type="InterPro" id="IPR009039">
    <property type="entry name" value="EAR"/>
</dbReference>
<dbReference type="FunFam" id="2.60.40.2030:FF:000020">
    <property type="entry name" value="Adhesion G protein-coupled receptor V1"/>
    <property type="match status" value="1"/>
</dbReference>
<dbReference type="SMART" id="SM00282">
    <property type="entry name" value="LamG"/>
    <property type="match status" value="1"/>
</dbReference>
<feature type="transmembrane region" description="Helical" evidence="12">
    <location>
        <begin position="6175"/>
        <end position="6193"/>
    </location>
</feature>
<sequence length="6389" mass="695720">MFSHIFFINILKTIYLRHVVILSGKLSKIWIEVSKVSIIQPLGYNGLVSLDATQFQVAEGQQFSIPIKKSGQQDEELSVVVQLQNPSANGGDDFIDISHATVFAPSGGDIVQTVTFTVRDDNIPEADEPFALELFITTGSGTVSEPNLANVIIIANDGAFGTFSFSSAPSLSVVEQLTETDVSLSVQRSRGTFGEITILYQVFAVNEDPLAVPGEDITPSVGNIVFAEGQSQREITIAVQPDQIPENDEVFIVRLMSATGGDSVNPEERPLLEESGVEITIQKNDAPIRFQNGNYRVDETEEITSLEIVIQRGLGDDGVSVIGPVDKPATVNYFVLSGSAVWDQDFTGINGTIGFGIGVTEYTIAVNILQDSIPEIAEHFTIELENPSGDVVLVDPAVATVTITANDDENGVLSLKTPDGAEFPQFRINEDETAQFTEFVVTRSGGTFGAVEIDWILERNDSNSDNVLLDISPKSGTVTFLEGDRSQFILLTLVQDLLPEIGERYMLHLLPETVTGGAKAGDILSGELIIEDSDSAYGILELAPDSEQSLITTNTPRKLQLTLTRDGGIFGDISASIHINMTDPTTDVTNILVPELPMKVTIPNSQIFYKFDVAIKETAFLKVDSTFEIYLTEVELASAAEVGPFNSPMLGENTKATVTVRQQDANGEVGFAATEDIFVAEPEGNFNQRIPLVLNREGVNGDVTVYWSMVGTGRYVASVTPDDTGVTSGNVTMLSGESTAEIVIQIMPDEIPETDEELIVTLTSVEPSGTQKLRLDSIQVRVTIKENDNPGGVFQFSGSMLSGYNMEEEGTPVIVSVERIGGALVTRFIQYYIHPDGETEFYGGTSVLKFGPGEYVKNDTIIAKGDGVPELFETYQLLLRSYGDDTAVIREGSTINITVEENDDPYGVLQFHPDSVLVFVDETKGDSKFLAEIRVLRTRGVFGTVLLDWSVTQSNSTDLRPLSGTLQFVEGQDNAIIQIETVSDELPEGSEVFDVVLSNPTGGSRLGTPTEATVTINKNDDAIHFKVPITQSTSESGSVEFTIVRDGELKTPATVKYRTIDGTAKSGELDYTAVVDGVLQFAIGEMEKVITIATLEDEIPETDEVFYVRLYDAQGDVVVFGNVEATVTIMANDEANGVFKFSPPFMKTGNEGTPISFDVTRDRGRFGEVHIYWQIYNNETDELVQPGTDFSENSDFITFLDQEQSKPIVLTPIADNVPEYLENFRLELLNATGGGPSGQVGVLSNMDQVVMIQIAENDDPYGVFAFPADSRELSIAEDFNPGEEEESRTTFTVVRKQGTFKDVQVAWEIFSYQIAGAGNLPSLKDLLFLGDVPEAVEVVEGGGRKETGSMVLNFTSQTGSYVNVPTEYQTSKADIETGFSISVWVKPENNTSGYLLSKSSVGGSIHYYGLRLDLAGDDTVIEFRYSVATDKNNQVAVKASDNSIEDGAWHHILLTVDNGLAEFFIDGASIGTSVLAGLNTQDGVGVLLVGAIEPGVDQYIGLMQDARVFSRKLDAGEIHELYETPSKLDVSPLSGYLTFPEGVDAMTITVTSLQDTEEEADETFAIKLISAKGGARVSDNDNTGIVKVLKSDNANGLFGFSDVCSPESTTNEAAIFSCPVERRRGDADTVSVDWEVQQMVRPDFTPLATEDFTAYQGQLIFEPGTRSQTLTVTAFNDANPELTENFRVVLTKARSADGIEGSTLTSGASIDEDTQSNTITIVENDHPYGLLQFSTSEDPPTLDDPMIVPAEQQPEVTVQEESVEVHLLVVRAQGLTGRVTVEWRTIDGTAKSAGKSPPDYIAGVNRLVFEENQRYAYINISIVDNLTPEDDKSFQVQLVNPTGGADIGLGSTITVTISHSDNAYGVFMFTGDSLNVMASEVGDMDYSLVNLTIVRSDGIIGPVNVTWEFPEAAKNDIVDITGIVSFKDQQREAELSIKIRGDTFPELDEVYTVSLVDSSKGSLGTEVSALITIAANDDPYGMFVIATDHRPIRVLEIPSDVNLTIERQRGMYGSVRVNYTTLRETEYYPYLPSNIARATDGVDFLSTSGSVTFTPDESKIVITIQILDDSDPEIDESVFIILNSVELLTGAQSRDVINSPRIGPDSDAYGQVIINQNDAANGVLQLSATHVSVHENNTGSVVDVVRTQGSFGEVTVKFEVITTNATYGFDYIVSSTDVVLSNEERTKSVPIEIIDDRIPELSEVFTIHLLNQITGGASLGMIQETQVVILPSDDPYGAFGFEKERISVEEPEDGETSTAQFAVVRIGGTLGVVAVTWKASLANGDVARDISPTTGTVYFVSNDARQNIEINILPDDDAEGVEEIVITLLTSTSGRVNYGQHQITLEIQPNDNPHGTVQFTAASFQLEETKTDSEQFISLNRSGGDYGELRVYYSTEELDLLTEAMKGGKQATSYFGATKEGARPKDIQGSPVNVVGLPNPLNSCGSVCLAAVACLSFQYNISNQGCTWFTTADDSSLLPDPSTNYYVKSLEMTRTLYAKQAYAGSDYLQVTSSYITIADGQRQGTIPLTIKADSIPELDELFFVKLTRVILMNIDVTNTNDNPTVGAQSSATVVIAANDDANGVFSIRSMDPFAEDDGHVVPVEERDRLSVELIVEREGGSIGSVSVTWGVVGGTATAGSDFTADGATLNFLPGETTRSLTLSIKDDTLPEDDETIIVELSNPEGGSILAPQKTVTVIVTANDYVGGLIGFTESSYVAKEGDTLEVNIARSEPGLGNVTVDWVIEALGTSLPSFQRFTTWNGTLKFPQGDLDNSLTLEILVDDIPKINQEYNIILREPQTEGVRESGGAAVDPQSYVASITIEGGNNPHGVFSFASSSRKLYTQEGDLTLKLIVDRKFGSIGAVNVFYTIRNGSLLEDTPPEGLADAGLDFTAISTSIEIADGAHSVQFEVTVFEDDIPEIDEEFIVELTKVELVSPIGSSFKPTIDVNGAKSQVTIEANDGTKGVVIFRLQDAKIETNETDRDIPLLIRRTQGTFGNVSVFCYAQSLGDGARPQLDYIFEARDIEFAAGESEKIVTVRIVDDNEPEPNEMFEIILASPRDGLALGDPSRAVITILESDGAGGSVEFANEDNITLSEPSDTSTANSKAEIRLTRGPGSFGIIYVPFRVETLFGDGNVTDVQPNNGYITFLNKETSATVEISATPDVLPEQAEHFKIILMPPEGGVGAGLGDTITKVITVAENDSPYGEMQIYPAGSRESSIDVEEAYQTLYFDVVRAFGTVGRVFVDVVTKASSATYSTGGNVTVSLIQQIPTNSVSKWYAFETGSAPDRYLILLNEHREGALTTSIGSDGTDGSYNADDVTQSVIYRWQGVYVPIQTIETDGAKAAIAFTIDGANYLAIGNHGSIGRYEARTRIYSMKQDGSLIVHQDLKTSGAMDVKFLEVDNQRYLIIANHFLNSGETRTSTDVYLWNNLIGQFNIVPVQQLQTRGASALKIFDIEGTVFMAVAQKYDSGGATYEINSVLYKLFPESSNQFAVFQSIPTQGAVDLEHFTIGDLHYLAIANHIDNLGSMNQNVVIYQWDAVTTTFESIQEIANVQVQSVHSYVASNGLRHLTVANAKGHSTIYTWNSETRLFTPISMTTASRDLYPIIISGNAGKQELMAIASTQPSNVSSINMVYLLGESDFIPRSMSLTFEPGQTEMRVAVNVLDDTIPEDDEIFSVSLTNPKDGANIGGNSDVTVNILSNDDGHGVIEFAEDSLEVTVEELLGRDNPVQLNVIRSKGSAGRVVIKWRATGTNGDMIDILPLEGQVEFAAGQSVSTITISVKDDVLPELQEAWTITLDEVIESGSSQESRGARIGTNSVALLSVLANDSPHGVVSWELPTVSTIEPATTSTVTAYILRQQGTKGTIQVFYITGQDYSIPTKEQAVSGIDYITRQGVVTMTPNVTRVAVEFTILADDIPEVAEIFLVNITKVELVGGGVSQDAMPSVQRDIMQIVIGENDNARGIISFDVTKGNEGRVDAYEGQLVDLKLSRTDGFFGAVSAIWQAMPISPTTTDDFSPAGGVVEFIEGQEEAYININIVDDTIAETLELFDVQLLRVTGSAALGAESSRTVRVGIRKNDSPNGLFGFQSTELSVRESDSPNDPQGRVTVVVERTMGTEGVVNIQWQLSPDAAYDFEEPLSGRITFGVGDYIKTITLQTSPDNILEGLEQFTISLLSADNNADISPTHAGATISILPNEGSSGLIAILDDSQQVIIGEPTDSYDGEVQIRLTRGEGIYGDVRVTWQIAPWDANFIQNQGDVRFTDLQQFATIVIKSKGDATPELRSQYTLTITSADNNAIIDGVKNQAAILFAASDYPHGLFEFAQPPEIVVNEDTGQVSVTVERGAGLVGQVRVAFSTVDGEAEAGQDFDGSSGSITFDQGQQRQSIIISILDDDKPEGPEHFYVNLTSAELQSHSDNNYTMLNGVQLDMAPGLGPLAVKSVTIEKNDNAEGTLEFDTKAASFIISEDIGVARIPVTRLQGSYGVVSATFTSRNLTATPGVDYFINDGEVIFQDGVDHMTINASIFDDSTREFQEQFEVVLTGAKGGASLGDRQVSLVTIAKSDYPNGRFGFTGQTNIVIENPAQPRQFTLSIERTGGLQGQQTRGLVAYLGSKRQFTLSIERTGGLLWQQTVSIAYLILAQVQTNIVIENPAQPRQFTLSIERTGGLLGQQTLHWRIMGPNNPELILDETNDIGVTTGVRETVEGVLTWDDSEGGVKMLTLNIKPYTDWEIEKTYVIEIARIEGSTPTTGNGELSPLAGNVTLKILKYGHPNGIVKFTGIAKTTRGVTEPTNGPLEVTFPIYRREDTGTVGDIQIQWRVTGPGDDVGADIGPVTGVTSLLSEKREGSITLSVLPDSVPELSETFTLELVSVEGGAEIDDTFNTSSILVIYNDDPHGVFSIFSQYQTVVVDPADLNRRYVRLNITRGAGTFGRVRVSFGITYDQVQTGVSYIPSAGDVIFQDGQIDGVTNIQVEYDAFLELDATFTVRLNDLTFLDAEVKTPPRFTDVPSDTSAKVTVPSIAANSKVGFSATVITANEGTGLVELTVERLGSYGSVDVSWVTGYPGNERPLGFTTGALTPDSGTVSLDHGEESKSFTVQLTPQVDTAEAFATHLPLKPTSNIGGGARLRTGFTTCRIDPHGVVRFAEVSRVVKISEEVREVTLTIERIYGSLDNIQIDYQTIDGTAVGGSLDPQFDYVTIDQGSLTMAAMQISATILIQINQDNFPEQDENFSIHLTRVQKLPSSSGPFADVSPRVSGMFSTANITIQGNDNPYGVLSVIATPSLVPEPGVAQIRVSRGRGGSFGEISVQLRTIGGGEAWSNTVVPEVSDATDTIAQALGVRDESRRALGGQDYVILDQMITFTNEDTEDKLVTITVVPDNIPEPDESLFVYLTSPTGGARIAGGTSDGGLFGYAMVNITRNDLWNGEIGFTDDSKFVTSEGEIKATLTLTRGNAFYYDVIVGWVVSDEKWRDQLVNTEGTVLCTGGFDKCEFDILLVDDNKPEFKDSFIVELVESSIRPTGSATLDPRRTIANVTIPDNDYPNGLVLFDESSRVKNIDKDAKVVRLKVDCLQRVSRMEKIVKVNYETFEIQNTNMLIAGVKVYPALSGADFMRKSGVVTFDLNVDSQFIDITLDPFSASDNPYPKMFQIVLSSPTNQSSLDSEFSVANITIMDLQEIDIWNILPEAQKQLTDTTITSIINDLDDAIRKPLVENELHVTQEILDTISEEGSRRVLPSGIKANMMDVFCRLLDPSRTDSTRGFWKLSQSYERFTYTFLTNEPCETSNLIVYNECKWSRFSVARWYPDSLNGYRYMASRDDYFTIPSALLSVEDGKDSDNPTCKDAHFIEYLSEQWFQKDETPMLLNNRVITIGIKGRASNFIDQPVKYRIHTPNRQIASRRSQCVYFNEPSEQWSGVADVCVVKNNLDLAIDNFVDCECKHMSSYAVRADVKDPNLVGYPIWFHISCFICMAGLLSAILSHHICAMQPMFAANLLMHMCFAAMATQVCYVVAAYLSPYYILVQTLDVSNYKCIVMGLFLHYFFMAQFTWMMTQAVNLWKTLVMNDEHTARKYVLFFLLGWGTPALIVAIFYVVTYNLYRYVYPDMPIDFIYGDVGNNGEICFITNAYAGLGGILAPVLICMMVVGIIFIQAYQLKAQWEAYDDMYRGRFNKYEIRTLLLFWTLIVLSWLWGGLHLAYGQLWMLILFCIFNILQGLYAFVVYFCLRNPCLPCFHKPEKHGSYTINITGSDPNATADYMIHPVSGTGSLHGSKASLLNESWERGSVGHQGPLMRVKRTPPQSHPGNIYVHPPSPYDTKPPPQAPSIGIGEDPGESQDFDDLIFALKTGGGFTPSEMSAQMESTLQDPEESTASPGYEMRRIAIADTHL</sequence>
<evidence type="ECO:0000259" key="15">
    <source>
        <dbReference type="PROSITE" id="PS50221"/>
    </source>
</evidence>
<dbReference type="GO" id="GO:0071277">
    <property type="term" value="P:cellular response to calcium ion"/>
    <property type="evidence" value="ECO:0007669"/>
    <property type="project" value="TreeGrafter"/>
</dbReference>
<dbReference type="Proteomes" id="UP000749559">
    <property type="component" value="Unassembled WGS sequence"/>
</dbReference>
<evidence type="ECO:0000256" key="6">
    <source>
        <dbReference type="ARBA" id="ARBA00022837"/>
    </source>
</evidence>
<dbReference type="PANTHER" id="PTHR46682">
    <property type="entry name" value="ADHESION G-PROTEIN COUPLED RECEPTOR V1"/>
    <property type="match status" value="1"/>
</dbReference>
<accession>A0A8S4PSM1</accession>
<dbReference type="InterPro" id="IPR017981">
    <property type="entry name" value="GPCR_2-like_7TM"/>
</dbReference>
<dbReference type="InterPro" id="IPR057244">
    <property type="entry name" value="GAIN_B"/>
</dbReference>
<keyword evidence="6" id="KW-0106">Calcium</keyword>
<dbReference type="InterPro" id="IPR001791">
    <property type="entry name" value="Laminin_G"/>
</dbReference>
<dbReference type="InterPro" id="IPR013320">
    <property type="entry name" value="ConA-like_dom_sf"/>
</dbReference>
<feature type="region of interest" description="Disordered" evidence="11">
    <location>
        <begin position="6350"/>
        <end position="6376"/>
    </location>
</feature>
<feature type="transmembrane region" description="Helical" evidence="12">
    <location>
        <begin position="6205"/>
        <end position="6227"/>
    </location>
</feature>
<feature type="transmembrane region" description="Helical" evidence="12">
    <location>
        <begin position="6075"/>
        <end position="6096"/>
    </location>
</feature>
<evidence type="ECO:0000313" key="17">
    <source>
        <dbReference type="EMBL" id="CAH1797156.1"/>
    </source>
</evidence>
<organism evidence="17 18">
    <name type="scientific">Owenia fusiformis</name>
    <name type="common">Polychaete worm</name>
    <dbReference type="NCBI Taxonomy" id="6347"/>
    <lineage>
        <taxon>Eukaryota</taxon>
        <taxon>Metazoa</taxon>
        <taxon>Spiralia</taxon>
        <taxon>Lophotrochozoa</taxon>
        <taxon>Annelida</taxon>
        <taxon>Polychaeta</taxon>
        <taxon>Sedentaria</taxon>
        <taxon>Canalipalpata</taxon>
        <taxon>Sabellida</taxon>
        <taxon>Oweniida</taxon>
        <taxon>Oweniidae</taxon>
        <taxon>Owenia</taxon>
    </lineage>
</organism>
<dbReference type="PROSITE" id="PS50042">
    <property type="entry name" value="CNMP_BINDING_3"/>
    <property type="match status" value="1"/>
</dbReference>
<dbReference type="InterPro" id="IPR005492">
    <property type="entry name" value="EPTP"/>
</dbReference>
<evidence type="ECO:0000256" key="12">
    <source>
        <dbReference type="SAM" id="Phobius"/>
    </source>
</evidence>
<dbReference type="PANTHER" id="PTHR46682:SF1">
    <property type="entry name" value="ADHESION G-PROTEIN COUPLED RECEPTOR V1"/>
    <property type="match status" value="1"/>
</dbReference>
<keyword evidence="5" id="KW-0677">Repeat</keyword>
<evidence type="ECO:0000256" key="2">
    <source>
        <dbReference type="ARBA" id="ARBA00004645"/>
    </source>
</evidence>
<dbReference type="GO" id="GO:0032420">
    <property type="term" value="C:stereocilium"/>
    <property type="evidence" value="ECO:0007669"/>
    <property type="project" value="UniProtKB-SubCell"/>
</dbReference>
<protein>
    <submittedName>
        <fullName evidence="17">Uncharacterized protein</fullName>
    </submittedName>
</protein>
<dbReference type="PROSITE" id="PS50025">
    <property type="entry name" value="LAM_G_DOMAIN"/>
    <property type="match status" value="1"/>
</dbReference>
<dbReference type="InterPro" id="IPR003644">
    <property type="entry name" value="Calx_beta"/>
</dbReference>
<dbReference type="Pfam" id="PF03736">
    <property type="entry name" value="EPTP"/>
    <property type="match status" value="2"/>
</dbReference>
<keyword evidence="3 12" id="KW-0812">Transmembrane</keyword>
<dbReference type="Gene3D" id="2.60.120.200">
    <property type="match status" value="1"/>
</dbReference>
<dbReference type="SMART" id="SM00237">
    <property type="entry name" value="Calx_beta"/>
    <property type="match status" value="19"/>
</dbReference>
<dbReference type="Gene3D" id="2.60.220.50">
    <property type="match status" value="1"/>
</dbReference>
<dbReference type="SUPFAM" id="SSF141072">
    <property type="entry name" value="CalX-like"/>
    <property type="match status" value="38"/>
</dbReference>
<reference evidence="17" key="1">
    <citation type="submission" date="2022-03" db="EMBL/GenBank/DDBJ databases">
        <authorList>
            <person name="Martin C."/>
        </authorList>
    </citation>
    <scope>NUCLEOTIDE SEQUENCE</scope>
</reference>
<feature type="transmembrane region" description="Helical" evidence="12">
    <location>
        <begin position="5964"/>
        <end position="5982"/>
    </location>
</feature>
<comment type="caution">
    <text evidence="17">The sequence shown here is derived from an EMBL/GenBank/DDBJ whole genome shotgun (WGS) entry which is preliminary data.</text>
</comment>
<dbReference type="InterPro" id="IPR026919">
    <property type="entry name" value="ADGRV1"/>
</dbReference>
<name>A0A8S4PSM1_OWEFU</name>
<dbReference type="GO" id="GO:0004930">
    <property type="term" value="F:G protein-coupled receptor activity"/>
    <property type="evidence" value="ECO:0007669"/>
    <property type="project" value="InterPro"/>
</dbReference>
<feature type="compositionally biased region" description="Polar residues" evidence="11">
    <location>
        <begin position="6355"/>
        <end position="6374"/>
    </location>
</feature>
<evidence type="ECO:0000259" key="13">
    <source>
        <dbReference type="PROSITE" id="PS50025"/>
    </source>
</evidence>
<dbReference type="Gene3D" id="2.60.40.2030">
    <property type="match status" value="38"/>
</dbReference>
<feature type="transmembrane region" description="Helical" evidence="12">
    <location>
        <begin position="6003"/>
        <end position="6024"/>
    </location>
</feature>
<dbReference type="InterPro" id="IPR000832">
    <property type="entry name" value="GPCR_2_secretin-like"/>
</dbReference>
<dbReference type="GO" id="GO:0001965">
    <property type="term" value="F:G-protein alpha-subunit binding"/>
    <property type="evidence" value="ECO:0007669"/>
    <property type="project" value="TreeGrafter"/>
</dbReference>
<dbReference type="GO" id="GO:0016020">
    <property type="term" value="C:membrane"/>
    <property type="evidence" value="ECO:0007669"/>
    <property type="project" value="UniProtKB-SubCell"/>
</dbReference>
<evidence type="ECO:0000313" key="18">
    <source>
        <dbReference type="Proteomes" id="UP000749559"/>
    </source>
</evidence>
<dbReference type="InterPro" id="IPR046338">
    <property type="entry name" value="GAIN_dom_sf"/>
</dbReference>
<feature type="transmembrane region" description="Helical" evidence="12">
    <location>
        <begin position="6036"/>
        <end position="6054"/>
    </location>
</feature>
<evidence type="ECO:0000256" key="7">
    <source>
        <dbReference type="ARBA" id="ARBA00022989"/>
    </source>
</evidence>
<dbReference type="OrthoDB" id="2324346at2759"/>
<dbReference type="GO" id="GO:0005737">
    <property type="term" value="C:cytoplasm"/>
    <property type="evidence" value="ECO:0007669"/>
    <property type="project" value="TreeGrafter"/>
</dbReference>
<dbReference type="EMBL" id="CAIIXF020000010">
    <property type="protein sequence ID" value="CAH1797156.1"/>
    <property type="molecule type" value="Genomic_DNA"/>
</dbReference>
<comment type="subcellular location">
    <subcellularLocation>
        <location evidence="2">Cell projection</location>
        <location evidence="2">Stereocilium</location>
    </subcellularLocation>
    <subcellularLocation>
        <location evidence="1">Membrane</location>
        <topology evidence="1">Multi-pass membrane protein</topology>
    </subcellularLocation>
</comment>
<keyword evidence="18" id="KW-1185">Reference proteome</keyword>
<evidence type="ECO:0000259" key="14">
    <source>
        <dbReference type="PROSITE" id="PS50042"/>
    </source>
</evidence>
<gene>
    <name evidence="17" type="ORF">OFUS_LOCUS21491</name>
</gene>
<feature type="domain" description="Laminin G" evidence="13">
    <location>
        <begin position="1351"/>
        <end position="1538"/>
    </location>
</feature>
<dbReference type="Pfam" id="PF03160">
    <property type="entry name" value="Calx-beta"/>
    <property type="match status" value="32"/>
</dbReference>
<comment type="caution">
    <text evidence="10">Lacks conserved residue(s) required for the propagation of feature annotation.</text>
</comment>
<evidence type="ECO:0000256" key="4">
    <source>
        <dbReference type="ARBA" id="ARBA00022729"/>
    </source>
</evidence>
<evidence type="ECO:0000256" key="5">
    <source>
        <dbReference type="ARBA" id="ARBA00022737"/>
    </source>
</evidence>
<evidence type="ECO:0000256" key="8">
    <source>
        <dbReference type="ARBA" id="ARBA00023136"/>
    </source>
</evidence>
<dbReference type="Pfam" id="PF13385">
    <property type="entry name" value="Laminin_G_3"/>
    <property type="match status" value="1"/>
</dbReference>
<keyword evidence="8 12" id="KW-0472">Membrane</keyword>
<feature type="domain" description="G-protein coupled receptors family 2 profile 2" evidence="16">
    <location>
        <begin position="5962"/>
        <end position="6228"/>
    </location>
</feature>
<keyword evidence="4" id="KW-0732">Signal</keyword>
<proteinExistence type="predicted"/>
<dbReference type="PROSITE" id="PS50261">
    <property type="entry name" value="G_PROTEIN_RECEP_F2_4"/>
    <property type="match status" value="1"/>
</dbReference>
<evidence type="ECO:0000256" key="3">
    <source>
        <dbReference type="ARBA" id="ARBA00022692"/>
    </source>
</evidence>
<feature type="domain" description="GAIN-B" evidence="15">
    <location>
        <begin position="5799"/>
        <end position="5958"/>
    </location>
</feature>
<dbReference type="PROSITE" id="PS50912">
    <property type="entry name" value="EAR"/>
    <property type="match status" value="3"/>
</dbReference>
<evidence type="ECO:0000256" key="11">
    <source>
        <dbReference type="SAM" id="MobiDB-lite"/>
    </source>
</evidence>
<dbReference type="Gene3D" id="1.20.1070.10">
    <property type="entry name" value="Rhodopsin 7-helix transmembrane proteins"/>
    <property type="match status" value="1"/>
</dbReference>
<keyword evidence="9" id="KW-1015">Disulfide bond</keyword>
<feature type="transmembrane region" description="Helical" evidence="12">
    <location>
        <begin position="6136"/>
        <end position="6155"/>
    </location>
</feature>
<dbReference type="InterPro" id="IPR000595">
    <property type="entry name" value="cNMP-bd_dom"/>
</dbReference>
<evidence type="ECO:0000256" key="9">
    <source>
        <dbReference type="ARBA" id="ARBA00023157"/>
    </source>
</evidence>
<keyword evidence="7 12" id="KW-1133">Transmembrane helix</keyword>
<evidence type="ECO:0000259" key="16">
    <source>
        <dbReference type="PROSITE" id="PS50261"/>
    </source>
</evidence>
<dbReference type="GO" id="GO:0010855">
    <property type="term" value="F:adenylate cyclase inhibitor activity"/>
    <property type="evidence" value="ECO:0007669"/>
    <property type="project" value="TreeGrafter"/>
</dbReference>